<dbReference type="SUPFAM" id="SSF55961">
    <property type="entry name" value="Bet v1-like"/>
    <property type="match status" value="1"/>
</dbReference>
<dbReference type="AlphaFoldDB" id="A0A0A6UC36"/>
<proteinExistence type="predicted"/>
<evidence type="ECO:0008006" key="3">
    <source>
        <dbReference type="Google" id="ProtNLM"/>
    </source>
</evidence>
<evidence type="ECO:0000313" key="2">
    <source>
        <dbReference type="Proteomes" id="UP000054537"/>
    </source>
</evidence>
<dbReference type="RefSeq" id="WP_043533334.1">
    <property type="nucleotide sequence ID" value="NZ_BAABKU010000003.1"/>
</dbReference>
<dbReference type="Proteomes" id="UP000054537">
    <property type="component" value="Unassembled WGS sequence"/>
</dbReference>
<evidence type="ECO:0000313" key="1">
    <source>
        <dbReference type="EMBL" id="KHD72643.1"/>
    </source>
</evidence>
<sequence length="142" mass="15459">MVELLELRGVVEATPDEVAEVLLDARPGGRSPLAAPGTTEIADDGGDEFVMFREGSRITVTIDRRARSVALQGEWWYRGVTTVEPDPRGALVIHRIYNVAPGHGWAVRMVARGPLHAAPTGFATQLEQLSRELGTTAWVETD</sequence>
<dbReference type="EMBL" id="JRTT01000137">
    <property type="protein sequence ID" value="KHD72643.1"/>
    <property type="molecule type" value="Genomic_DNA"/>
</dbReference>
<name>A0A0A6UC36_ACTUT</name>
<keyword evidence="2" id="KW-1185">Reference proteome</keyword>
<dbReference type="STRING" id="1869.MB27_40150"/>
<accession>A0A0A6UC36</accession>
<organism evidence="1 2">
    <name type="scientific">Actinoplanes utahensis</name>
    <dbReference type="NCBI Taxonomy" id="1869"/>
    <lineage>
        <taxon>Bacteria</taxon>
        <taxon>Bacillati</taxon>
        <taxon>Actinomycetota</taxon>
        <taxon>Actinomycetes</taxon>
        <taxon>Micromonosporales</taxon>
        <taxon>Micromonosporaceae</taxon>
        <taxon>Actinoplanes</taxon>
    </lineage>
</organism>
<dbReference type="eggNOG" id="ENOG50338Q6">
    <property type="taxonomic scope" value="Bacteria"/>
</dbReference>
<protein>
    <recommendedName>
        <fullName evidence="3">Polyketide cyclase</fullName>
    </recommendedName>
</protein>
<reference evidence="1 2" key="1">
    <citation type="submission" date="2014-10" db="EMBL/GenBank/DDBJ databases">
        <title>Draft genome sequence of Actinoplanes utahensis NRRL 12052.</title>
        <authorList>
            <person name="Velasco-Bucheli B."/>
            <person name="del Cerro C."/>
            <person name="Hormigo D."/>
            <person name="Garcia J.L."/>
            <person name="Acebal C."/>
            <person name="Arroyo M."/>
            <person name="de la Mata I."/>
        </authorList>
    </citation>
    <scope>NUCLEOTIDE SEQUENCE [LARGE SCALE GENOMIC DNA]</scope>
    <source>
        <strain evidence="1 2">NRRL 12052</strain>
    </source>
</reference>
<dbReference type="OrthoDB" id="2590919at2"/>
<gene>
    <name evidence="1" type="ORF">MB27_40150</name>
</gene>
<comment type="caution">
    <text evidence="1">The sequence shown here is derived from an EMBL/GenBank/DDBJ whole genome shotgun (WGS) entry which is preliminary data.</text>
</comment>